<feature type="transmembrane region" description="Helical" evidence="2">
    <location>
        <begin position="27"/>
        <end position="47"/>
    </location>
</feature>
<dbReference type="Pfam" id="PF21070">
    <property type="entry name" value="IcmF_helical"/>
    <property type="match status" value="1"/>
</dbReference>
<dbReference type="SUPFAM" id="SSF52540">
    <property type="entry name" value="P-loop containing nucleoside triphosphate hydrolases"/>
    <property type="match status" value="1"/>
</dbReference>
<dbReference type="AlphaFoldDB" id="A0A3A8NA20"/>
<evidence type="ECO:0000256" key="1">
    <source>
        <dbReference type="SAM" id="MobiDB-lite"/>
    </source>
</evidence>
<dbReference type="RefSeq" id="WP_120628977.1">
    <property type="nucleotide sequence ID" value="NZ_RAWG01000276.1"/>
</dbReference>
<dbReference type="InterPro" id="IPR048677">
    <property type="entry name" value="TssM1_hel"/>
</dbReference>
<evidence type="ECO:0000256" key="2">
    <source>
        <dbReference type="SAM" id="Phobius"/>
    </source>
</evidence>
<dbReference type="InterPro" id="IPR010623">
    <property type="entry name" value="IcmF_C"/>
</dbReference>
<dbReference type="EMBL" id="RAWG01000276">
    <property type="protein sequence ID" value="RKH36852.1"/>
    <property type="molecule type" value="Genomic_DNA"/>
</dbReference>
<dbReference type="NCBIfam" id="TIGR03348">
    <property type="entry name" value="VI_IcmF"/>
    <property type="match status" value="1"/>
</dbReference>
<accession>A0A3A8NA20</accession>
<dbReference type="OrthoDB" id="9758229at2"/>
<dbReference type="InterPro" id="IPR009612">
    <property type="entry name" value="IcmF-rel"/>
</dbReference>
<feature type="domain" description="IcmF-related" evidence="4">
    <location>
        <begin position="481"/>
        <end position="792"/>
    </location>
</feature>
<keyword evidence="2" id="KW-0812">Transmembrane</keyword>
<feature type="compositionally biased region" description="Basic and acidic residues" evidence="1">
    <location>
        <begin position="827"/>
        <end position="838"/>
    </location>
</feature>
<dbReference type="Pfam" id="PF06761">
    <property type="entry name" value="IcmF-related"/>
    <property type="match status" value="1"/>
</dbReference>
<dbReference type="Proteomes" id="UP000273405">
    <property type="component" value="Unassembled WGS sequence"/>
</dbReference>
<dbReference type="InterPro" id="IPR025743">
    <property type="entry name" value="TssM1_N"/>
</dbReference>
<gene>
    <name evidence="7" type="primary">tssM</name>
    <name evidence="7" type="ORF">D7X12_31685</name>
</gene>
<keyword evidence="2" id="KW-1133">Transmembrane helix</keyword>
<dbReference type="PANTHER" id="PTHR36153">
    <property type="entry name" value="INNER MEMBRANE PROTEIN-RELATED"/>
    <property type="match status" value="1"/>
</dbReference>
<evidence type="ECO:0000313" key="8">
    <source>
        <dbReference type="Proteomes" id="UP000273405"/>
    </source>
</evidence>
<comment type="caution">
    <text evidence="7">The sequence shown here is derived from an EMBL/GenBank/DDBJ whole genome shotgun (WGS) entry which is preliminary data.</text>
</comment>
<dbReference type="InterPro" id="IPR027417">
    <property type="entry name" value="P-loop_NTPase"/>
</dbReference>
<sequence>MIAYLLFFLALLGLGGAAILKLHLPPLWVALAVAGVALLVLGGSWLVKRIRARKAAKNLEGALQQQAADELKTVRPDLQPEIKAMQAEFTKAVEALKTSKLSRGGKDALAVLPWYLIVGPPGAGKSTALRNSGLKFPYLSSSKGGGVRGVGGTRNCDWWLTNEAVILDTAGRYVASEDERPEWLAFLDTLIKHRPRRPINGLIVAVSIDELLTMDPQAAGELGQGIRERLDEITSRLRMLVPVYLMVTKCDLLPGFVETFSDLPRSERGQLWGFTIPMDAQKEASTDLLLERFDELTAVLEQRAIKRIGEERQQETRERIHQFPQKFDALRKTLSEFVQPLFLENIFQDTPVFRGLYFTSATQDVRAVELVSPSAGEVFGTTNGRPQAETSAEGRSYFLWDVFTKVMFLDQKVAVRSSAEELRLRKRRLAVAGAAFVATALVLCLPTLSFYRNRELAREVRDAITVVKADRKDDISRVQDLTPLRKQLQELTQHRTEGVPVWMRFGMYKGDQLFPVAQSFYNAALRRVLLGLQYERIQQSLMLFAQNQERLDWKPSSNDYRKHFEDLKMYLLITQPRAQGEPELDEAHREWLVRKMVEHWTNVKGTTGQVDLEQTISHHAATYIRMLAEEPERLAFPRDDRVVRAARRALNRVPLATLELEQIISDASREYPDVTLEELVGAVPAIQASKRIRGAFTKNAWENVVKPRLANAFENRQTWVLDRDSAEDERATRAQLRTDYFETYIQEWFNFLRSIRVQEPKDLDQTQELVDSLLRGKPAAYQRLFSALQHNVQLEKKPAGVKESSSPGWMQRLLGEEEEAAKSPPKLVDERSPNGDKELVPRDVESAFQPLILFATVTNKSDDGQESQTALELYQDHLAVVQDTLLAVKEKPAESRLLLDRIQVTRKAVEMLIRQQQSGAVILERLLLPPLRDVHGIVYTGVANGKSKMWCEQIVTPYEQLMADRYPFVRTSLRDAPLLEVAEYLRLDGGTIRKFHKEQLLEDVAPKGRKWEFVSPQSGANYRPEMLTFLEKSGALASTLFPTSESVDPLVRFQVRIRAGTSADNAASEISAVAFTLDGTDETYRNGPDTVWKPMSWPGQAGKLGAHIHVEHASGATGDIDEPGEWGLFRLLERVKRIEPSADGRYFTATWEIEDMKGALISIDIRPERTSNPFFGLSGNKGKLMQIFRDPGLQPPRGIARGDSACGGNNLVAQDGPP</sequence>
<proteinExistence type="predicted"/>
<dbReference type="Pfam" id="PF14331">
    <property type="entry name" value="IcmF-related_N"/>
    <property type="match status" value="1"/>
</dbReference>
<feature type="domain" description="Type VI secretion system component TssM1 N-terminal" evidence="5">
    <location>
        <begin position="177"/>
        <end position="433"/>
    </location>
</feature>
<evidence type="ECO:0000259" key="4">
    <source>
        <dbReference type="Pfam" id="PF06761"/>
    </source>
</evidence>
<evidence type="ECO:0000259" key="3">
    <source>
        <dbReference type="Pfam" id="PF06744"/>
    </source>
</evidence>
<feature type="domain" description="Type VI secretion system IcmF C-terminal" evidence="3">
    <location>
        <begin position="1067"/>
        <end position="1158"/>
    </location>
</feature>
<feature type="region of interest" description="Disordered" evidence="1">
    <location>
        <begin position="817"/>
        <end position="838"/>
    </location>
</feature>
<evidence type="ECO:0000259" key="5">
    <source>
        <dbReference type="Pfam" id="PF14331"/>
    </source>
</evidence>
<dbReference type="Pfam" id="PF06744">
    <property type="entry name" value="IcmF_C"/>
    <property type="match status" value="1"/>
</dbReference>
<evidence type="ECO:0000313" key="7">
    <source>
        <dbReference type="EMBL" id="RKH36852.1"/>
    </source>
</evidence>
<feature type="transmembrane region" description="Helical" evidence="2">
    <location>
        <begin position="429"/>
        <end position="451"/>
    </location>
</feature>
<name>A0A3A8NA20_9BACT</name>
<dbReference type="InterPro" id="IPR053156">
    <property type="entry name" value="T6SS_TssM-like"/>
</dbReference>
<protein>
    <submittedName>
        <fullName evidence="7">Type VI secretion system membrane subunit TssM</fullName>
    </submittedName>
</protein>
<feature type="domain" description="Type VI secretion system component TssM1 helical" evidence="6">
    <location>
        <begin position="947"/>
        <end position="1044"/>
    </location>
</feature>
<organism evidence="7 8">
    <name type="scientific">Corallococcus sicarius</name>
    <dbReference type="NCBI Taxonomy" id="2316726"/>
    <lineage>
        <taxon>Bacteria</taxon>
        <taxon>Pseudomonadati</taxon>
        <taxon>Myxococcota</taxon>
        <taxon>Myxococcia</taxon>
        <taxon>Myxococcales</taxon>
        <taxon>Cystobacterineae</taxon>
        <taxon>Myxococcaceae</taxon>
        <taxon>Corallococcus</taxon>
    </lineage>
</organism>
<keyword evidence="8" id="KW-1185">Reference proteome</keyword>
<dbReference type="PANTHER" id="PTHR36153:SF1">
    <property type="entry name" value="TYPE VI SECRETION SYSTEM COMPONENT TSSM1"/>
    <property type="match status" value="1"/>
</dbReference>
<reference evidence="8" key="1">
    <citation type="submission" date="2018-09" db="EMBL/GenBank/DDBJ databases">
        <authorList>
            <person name="Livingstone P.G."/>
            <person name="Whitworth D.E."/>
        </authorList>
    </citation>
    <scope>NUCLEOTIDE SEQUENCE [LARGE SCALE GENOMIC DNA]</scope>
    <source>
        <strain evidence="8">CA040B</strain>
    </source>
</reference>
<keyword evidence="2" id="KW-0472">Membrane</keyword>
<evidence type="ECO:0000259" key="6">
    <source>
        <dbReference type="Pfam" id="PF21070"/>
    </source>
</evidence>
<dbReference type="Gene3D" id="3.40.50.300">
    <property type="entry name" value="P-loop containing nucleotide triphosphate hydrolases"/>
    <property type="match status" value="1"/>
</dbReference>
<dbReference type="InterPro" id="IPR017731">
    <property type="entry name" value="TssM1-like"/>
</dbReference>